<protein>
    <submittedName>
        <fullName evidence="1">Haloacid dehalogenase</fullName>
    </submittedName>
</protein>
<dbReference type="PANTHER" id="PTHR43434:SF16">
    <property type="entry name" value="BLL8046 PROTEIN"/>
    <property type="match status" value="1"/>
</dbReference>
<dbReference type="NCBIfam" id="TIGR01549">
    <property type="entry name" value="HAD-SF-IA-v1"/>
    <property type="match status" value="1"/>
</dbReference>
<keyword evidence="2" id="KW-1185">Reference proteome</keyword>
<name>A0ABQ3SN27_9ACTN</name>
<dbReference type="SFLD" id="SFLDG01135">
    <property type="entry name" value="C1.5.6:_HAD__Beta-PGM__Phospha"/>
    <property type="match status" value="1"/>
</dbReference>
<dbReference type="Gene3D" id="3.40.50.1000">
    <property type="entry name" value="HAD superfamily/HAD-like"/>
    <property type="match status" value="1"/>
</dbReference>
<dbReference type="EMBL" id="BNEC01000005">
    <property type="protein sequence ID" value="GHI69534.1"/>
    <property type="molecule type" value="Genomic_DNA"/>
</dbReference>
<reference evidence="2" key="1">
    <citation type="submission" date="2023-07" db="EMBL/GenBank/DDBJ databases">
        <title>Whole genome shotgun sequence of Streptomyces nojiriensis NBRC 13794.</title>
        <authorList>
            <person name="Komaki H."/>
            <person name="Tamura T."/>
        </authorList>
    </citation>
    <scope>NUCLEOTIDE SEQUENCE [LARGE SCALE GENOMIC DNA]</scope>
    <source>
        <strain evidence="2">NBRC 13794</strain>
    </source>
</reference>
<dbReference type="InterPro" id="IPR023214">
    <property type="entry name" value="HAD_sf"/>
</dbReference>
<accession>A0ABQ3SN27</accession>
<dbReference type="InterPro" id="IPR006439">
    <property type="entry name" value="HAD-SF_hydro_IA"/>
</dbReference>
<evidence type="ECO:0000313" key="1">
    <source>
        <dbReference type="EMBL" id="GHI69534.1"/>
    </source>
</evidence>
<sequence length="228" mass="24682">MNRAALFDVDGTLVDTNHLHVVCWWEALRQGGHDVAMHDIHRAIGLPGEDLLARLLGEHRDTSEDDTLSAAHSTLYGTYFDRLPPLHAAADLLRELDRRGWRVVLVTSATDDELDALRRAVGADDAITATASSEDVTEGKPEPEPLHHALGLADAAARDSVFVGDTVWDMEAGSRAHVACVGLLCGGIPRRDLEEAGARAVYRNPADLLAHVGNSPFADRRRPPDPTA</sequence>
<dbReference type="InterPro" id="IPR023198">
    <property type="entry name" value="PGP-like_dom2"/>
</dbReference>
<dbReference type="PANTHER" id="PTHR43434">
    <property type="entry name" value="PHOSPHOGLYCOLATE PHOSPHATASE"/>
    <property type="match status" value="1"/>
</dbReference>
<dbReference type="SUPFAM" id="SSF56784">
    <property type="entry name" value="HAD-like"/>
    <property type="match status" value="1"/>
</dbReference>
<dbReference type="GeneID" id="95587806"/>
<gene>
    <name evidence="1" type="ORF">Snoj_34520</name>
</gene>
<dbReference type="InterPro" id="IPR050155">
    <property type="entry name" value="HAD-like_hydrolase_sf"/>
</dbReference>
<proteinExistence type="predicted"/>
<organism evidence="1 2">
    <name type="scientific">Streptomyces nojiriensis</name>
    <dbReference type="NCBI Taxonomy" id="66374"/>
    <lineage>
        <taxon>Bacteria</taxon>
        <taxon>Bacillati</taxon>
        <taxon>Actinomycetota</taxon>
        <taxon>Actinomycetes</taxon>
        <taxon>Kitasatosporales</taxon>
        <taxon>Streptomycetaceae</taxon>
        <taxon>Streptomyces</taxon>
    </lineage>
</organism>
<dbReference type="Gene3D" id="1.10.150.240">
    <property type="entry name" value="Putative phosphatase, domain 2"/>
    <property type="match status" value="1"/>
</dbReference>
<comment type="caution">
    <text evidence="1">The sequence shown here is derived from an EMBL/GenBank/DDBJ whole genome shotgun (WGS) entry which is preliminary data.</text>
</comment>
<dbReference type="Proteomes" id="UP000613974">
    <property type="component" value="Unassembled WGS sequence"/>
</dbReference>
<dbReference type="SFLD" id="SFLDG01129">
    <property type="entry name" value="C1.5:_HAD__Beta-PGM__Phosphata"/>
    <property type="match status" value="1"/>
</dbReference>
<dbReference type="Pfam" id="PF00702">
    <property type="entry name" value="Hydrolase"/>
    <property type="match status" value="1"/>
</dbReference>
<dbReference type="SFLD" id="SFLDS00003">
    <property type="entry name" value="Haloacid_Dehalogenase"/>
    <property type="match status" value="1"/>
</dbReference>
<evidence type="ECO:0000313" key="2">
    <source>
        <dbReference type="Proteomes" id="UP000613974"/>
    </source>
</evidence>
<dbReference type="RefSeq" id="WP_189746679.1">
    <property type="nucleotide sequence ID" value="NZ_BMRL01000022.1"/>
</dbReference>
<dbReference type="InterPro" id="IPR036412">
    <property type="entry name" value="HAD-like_sf"/>
</dbReference>